<feature type="active site" description="Proton donor/acceptor" evidence="7">
    <location>
        <position position="96"/>
    </location>
</feature>
<dbReference type="HAMAP" id="MF_00114">
    <property type="entry name" value="DeoC_type1"/>
    <property type="match status" value="1"/>
</dbReference>
<evidence type="ECO:0000256" key="1">
    <source>
        <dbReference type="ARBA" id="ARBA00010936"/>
    </source>
</evidence>
<evidence type="ECO:0000256" key="6">
    <source>
        <dbReference type="ARBA" id="ARBA00056337"/>
    </source>
</evidence>
<dbReference type="PANTHER" id="PTHR10889">
    <property type="entry name" value="DEOXYRIBOSE-PHOSPHATE ALDOLASE"/>
    <property type="match status" value="1"/>
</dbReference>
<dbReference type="KEGG" id="tper:IWA51_08035"/>
<dbReference type="RefSeq" id="WP_230402629.1">
    <property type="nucleotide sequence ID" value="NZ_CBCSHE010000001.1"/>
</dbReference>
<dbReference type="GO" id="GO:0005737">
    <property type="term" value="C:cytoplasm"/>
    <property type="evidence" value="ECO:0007669"/>
    <property type="project" value="UniProtKB-SubCell"/>
</dbReference>
<dbReference type="EC" id="4.1.2.4" evidence="7"/>
<dbReference type="Proteomes" id="UP000595224">
    <property type="component" value="Chromosome"/>
</dbReference>
<dbReference type="AlphaFoldDB" id="A0A7T3RBX7"/>
<dbReference type="Gene3D" id="3.20.20.70">
    <property type="entry name" value="Aldolase class I"/>
    <property type="match status" value="1"/>
</dbReference>
<keyword evidence="4 7" id="KW-0704">Schiff base</keyword>
<evidence type="ECO:0000256" key="2">
    <source>
        <dbReference type="ARBA" id="ARBA00022490"/>
    </source>
</evidence>
<comment type="subcellular location">
    <subcellularLocation>
        <location evidence="7">Cytoplasm</location>
    </subcellularLocation>
</comment>
<dbReference type="UniPathway" id="UPA00002">
    <property type="reaction ID" value="UER00468"/>
</dbReference>
<accession>A0A7T3RBX7</accession>
<comment type="function">
    <text evidence="6 7">Catalyzes a reversible aldol reaction between acetaldehyde and D-glyceraldehyde 3-phosphate to generate 2-deoxy-D-ribose 5-phosphate.</text>
</comment>
<dbReference type="InterPro" id="IPR013785">
    <property type="entry name" value="Aldolase_TIM"/>
</dbReference>
<dbReference type="GO" id="GO:0006018">
    <property type="term" value="P:2-deoxyribose 1-phosphate catabolic process"/>
    <property type="evidence" value="ECO:0007669"/>
    <property type="project" value="UniProtKB-UniRule"/>
</dbReference>
<name>A0A7T3RBX7_9SPIR</name>
<keyword evidence="9" id="KW-1185">Reference proteome</keyword>
<keyword evidence="3 7" id="KW-0456">Lyase</keyword>
<keyword evidence="2 7" id="KW-0963">Cytoplasm</keyword>
<dbReference type="SMART" id="SM01133">
    <property type="entry name" value="DeoC"/>
    <property type="match status" value="1"/>
</dbReference>
<comment type="catalytic activity">
    <reaction evidence="5 7">
        <text>2-deoxy-D-ribose 5-phosphate = D-glyceraldehyde 3-phosphate + acetaldehyde</text>
        <dbReference type="Rhea" id="RHEA:12821"/>
        <dbReference type="ChEBI" id="CHEBI:15343"/>
        <dbReference type="ChEBI" id="CHEBI:59776"/>
        <dbReference type="ChEBI" id="CHEBI:62877"/>
        <dbReference type="EC" id="4.1.2.4"/>
    </reaction>
</comment>
<dbReference type="SUPFAM" id="SSF51569">
    <property type="entry name" value="Aldolase"/>
    <property type="match status" value="1"/>
</dbReference>
<dbReference type="InterPro" id="IPR028581">
    <property type="entry name" value="DeoC_typeI"/>
</dbReference>
<dbReference type="InterPro" id="IPR011343">
    <property type="entry name" value="DeoC"/>
</dbReference>
<dbReference type="PANTHER" id="PTHR10889:SF1">
    <property type="entry name" value="DEOXYRIBOSE-PHOSPHATE ALDOLASE"/>
    <property type="match status" value="1"/>
</dbReference>
<evidence type="ECO:0000313" key="9">
    <source>
        <dbReference type="Proteomes" id="UP000595224"/>
    </source>
</evidence>
<dbReference type="EMBL" id="CP064936">
    <property type="protein sequence ID" value="QQA00225.1"/>
    <property type="molecule type" value="Genomic_DNA"/>
</dbReference>
<evidence type="ECO:0000256" key="5">
    <source>
        <dbReference type="ARBA" id="ARBA00048791"/>
    </source>
</evidence>
<evidence type="ECO:0000256" key="4">
    <source>
        <dbReference type="ARBA" id="ARBA00023270"/>
    </source>
</evidence>
<dbReference type="PIRSF" id="PIRSF001357">
    <property type="entry name" value="DeoC"/>
    <property type="match status" value="1"/>
</dbReference>
<reference evidence="8 9" key="1">
    <citation type="submission" date="2020-11" db="EMBL/GenBank/DDBJ databases">
        <title>Treponema Peruensis nv. sp., first commensal Treponema isolated from human feces.</title>
        <authorList>
            <person name="Belkhou C."/>
            <person name="Raes J."/>
        </authorList>
    </citation>
    <scope>NUCLEOTIDE SEQUENCE [LARGE SCALE GENOMIC DNA]</scope>
    <source>
        <strain evidence="8 9">RCC2812</strain>
    </source>
</reference>
<evidence type="ECO:0000256" key="7">
    <source>
        <dbReference type="HAMAP-Rule" id="MF_00114"/>
    </source>
</evidence>
<dbReference type="GO" id="GO:0004139">
    <property type="term" value="F:deoxyribose-phosphate aldolase activity"/>
    <property type="evidence" value="ECO:0007669"/>
    <property type="project" value="UniProtKB-UniRule"/>
</dbReference>
<dbReference type="GO" id="GO:0009264">
    <property type="term" value="P:deoxyribonucleotide catabolic process"/>
    <property type="evidence" value="ECO:0007669"/>
    <property type="project" value="UniProtKB-UniRule"/>
</dbReference>
<dbReference type="InterPro" id="IPR002915">
    <property type="entry name" value="DeoC/FbaB/LacD_aldolase"/>
</dbReference>
<evidence type="ECO:0000256" key="3">
    <source>
        <dbReference type="ARBA" id="ARBA00023239"/>
    </source>
</evidence>
<organism evidence="8 9">
    <name type="scientific">Treponema peruense</name>
    <dbReference type="NCBI Taxonomy" id="2787628"/>
    <lineage>
        <taxon>Bacteria</taxon>
        <taxon>Pseudomonadati</taxon>
        <taxon>Spirochaetota</taxon>
        <taxon>Spirochaetia</taxon>
        <taxon>Spirochaetales</taxon>
        <taxon>Treponemataceae</taxon>
        <taxon>Treponema</taxon>
    </lineage>
</organism>
<evidence type="ECO:0000313" key="8">
    <source>
        <dbReference type="EMBL" id="QQA00225.1"/>
    </source>
</evidence>
<dbReference type="Pfam" id="PF01791">
    <property type="entry name" value="DeoC"/>
    <property type="match status" value="1"/>
</dbReference>
<dbReference type="GO" id="GO:0016052">
    <property type="term" value="P:carbohydrate catabolic process"/>
    <property type="evidence" value="ECO:0007669"/>
    <property type="project" value="TreeGrafter"/>
</dbReference>
<dbReference type="NCBIfam" id="TIGR00126">
    <property type="entry name" value="deoC"/>
    <property type="match status" value="1"/>
</dbReference>
<comment type="similarity">
    <text evidence="1 7">Belongs to the DeoC/FbaB aldolase family. DeoC type 1 subfamily.</text>
</comment>
<dbReference type="CDD" id="cd00959">
    <property type="entry name" value="DeoC"/>
    <property type="match status" value="1"/>
</dbReference>
<feature type="active site" description="Proton donor/acceptor" evidence="7">
    <location>
        <position position="212"/>
    </location>
</feature>
<sequence>MNNKLNKKQLASFIDQTLLSPCATEKRVREFCTEAAKYSFASVCVNPTFVSLAHGILKDSQTKVCTVIDFPLGAGGLETKLAQSDIAITQGADELDFVVNLSLVKAHEWELLKAELLAVTKSVSEASMWITADIEEKRRPVVTKLILETCLLDDEEIKKTCECARDSGFDFVKTSTGFAIVKDIEGRLLPNGATVHAVKLMRSVVGPDMGVKASGGIHTTQEALELIEAGATRIGASAGTAIVDGLSE</sequence>
<feature type="active site" description="Schiff-base intermediate with acetaldehyde" evidence="7">
    <location>
        <position position="173"/>
    </location>
</feature>
<gene>
    <name evidence="7 8" type="primary">deoC</name>
    <name evidence="8" type="ORF">IWA51_08035</name>
</gene>
<dbReference type="FunFam" id="3.20.20.70:FF:000044">
    <property type="entry name" value="Deoxyribose-phosphate aldolase"/>
    <property type="match status" value="1"/>
</dbReference>
<proteinExistence type="inferred from homology"/>
<comment type="pathway">
    <text evidence="7">Carbohydrate degradation; 2-deoxy-D-ribose 1-phosphate degradation; D-glyceraldehyde 3-phosphate and acetaldehyde from 2-deoxy-alpha-D-ribose 1-phosphate: step 2/2.</text>
</comment>
<protein>
    <recommendedName>
        <fullName evidence="7">Deoxyribose-phosphate aldolase</fullName>
        <shortName evidence="7">DERA</shortName>
        <ecNumber evidence="7">4.1.2.4</ecNumber>
    </recommendedName>
    <alternativeName>
        <fullName evidence="7">2-deoxy-D-ribose 5-phosphate aldolase</fullName>
    </alternativeName>
    <alternativeName>
        <fullName evidence="7">Phosphodeoxyriboaldolase</fullName>
        <shortName evidence="7">Deoxyriboaldolase</shortName>
    </alternativeName>
</protein>